<sequence>MTAVVALRLVLRAVVMGSAVSNGMRGAIRGVTLPASGTGASRGKDPVHPAFFPRRDRDLIVWTEKCQVAVIECGGRLFCFPDHGPGLRFRNAVPQVLGPIGSGGVGVAHDDEQVRGCGAGDDRPASAQ</sequence>
<evidence type="ECO:0000313" key="2">
    <source>
        <dbReference type="Proteomes" id="UP000498740"/>
    </source>
</evidence>
<evidence type="ECO:0000313" key="1">
    <source>
        <dbReference type="EMBL" id="GFN02351.1"/>
    </source>
</evidence>
<comment type="caution">
    <text evidence="1">The sequence shown here is derived from an EMBL/GenBank/DDBJ whole genome shotgun (WGS) entry which is preliminary data.</text>
</comment>
<dbReference type="AlphaFoldDB" id="A0A7J0CIM3"/>
<accession>A0A7J0CIM3</accession>
<gene>
    <name evidence="1" type="ORF">Smic_09070</name>
</gene>
<dbReference type="EMBL" id="BLWD01000001">
    <property type="protein sequence ID" value="GFN02351.1"/>
    <property type="molecule type" value="Genomic_DNA"/>
</dbReference>
<protein>
    <submittedName>
        <fullName evidence="1">Uncharacterized protein</fullName>
    </submittedName>
</protein>
<reference evidence="1 2" key="1">
    <citation type="submission" date="2020-05" db="EMBL/GenBank/DDBJ databases">
        <title>Whole genome shotgun sequence of Streptomyces microflavus NBRC 13062.</title>
        <authorList>
            <person name="Komaki H."/>
            <person name="Tamura T."/>
        </authorList>
    </citation>
    <scope>NUCLEOTIDE SEQUENCE [LARGE SCALE GENOMIC DNA]</scope>
    <source>
        <strain evidence="1 2">NBRC 13062</strain>
    </source>
</reference>
<organism evidence="1 2">
    <name type="scientific">Streptomyces microflavus</name>
    <name type="common">Streptomyces lipmanii</name>
    <dbReference type="NCBI Taxonomy" id="1919"/>
    <lineage>
        <taxon>Bacteria</taxon>
        <taxon>Bacillati</taxon>
        <taxon>Actinomycetota</taxon>
        <taxon>Actinomycetes</taxon>
        <taxon>Kitasatosporales</taxon>
        <taxon>Streptomycetaceae</taxon>
        <taxon>Streptomyces</taxon>
    </lineage>
</organism>
<dbReference type="Proteomes" id="UP000498740">
    <property type="component" value="Unassembled WGS sequence"/>
</dbReference>
<name>A0A7J0CIM3_STRMI</name>
<proteinExistence type="predicted"/>